<dbReference type="EMBL" id="CAACVG010012767">
    <property type="protein sequence ID" value="VEN60801.1"/>
    <property type="molecule type" value="Genomic_DNA"/>
</dbReference>
<dbReference type="OrthoDB" id="126772at2759"/>
<keyword evidence="2" id="KW-0964">Secreted</keyword>
<keyword evidence="3" id="KW-1015">Disulfide bond</keyword>
<accession>A0A653DKP8</accession>
<evidence type="ECO:0000256" key="1">
    <source>
        <dbReference type="ARBA" id="ARBA00004613"/>
    </source>
</evidence>
<evidence type="ECO:0000256" key="4">
    <source>
        <dbReference type="SAM" id="MobiDB-lite"/>
    </source>
</evidence>
<feature type="compositionally biased region" description="Polar residues" evidence="4">
    <location>
        <begin position="76"/>
        <end position="85"/>
    </location>
</feature>
<comment type="subcellular location">
    <subcellularLocation>
        <location evidence="1">Secreted</location>
    </subcellularLocation>
</comment>
<dbReference type="SUPFAM" id="SSF100895">
    <property type="entry name" value="Kazal-type serine protease inhibitors"/>
    <property type="match status" value="1"/>
</dbReference>
<reference evidence="7 8" key="1">
    <citation type="submission" date="2019-01" db="EMBL/GenBank/DDBJ databases">
        <authorList>
            <person name="Sayadi A."/>
        </authorList>
    </citation>
    <scope>NUCLEOTIDE SEQUENCE [LARGE SCALE GENOMIC DNA]</scope>
</reference>
<feature type="region of interest" description="Disordered" evidence="4">
    <location>
        <begin position="49"/>
        <end position="89"/>
    </location>
</feature>
<dbReference type="Pfam" id="PF00050">
    <property type="entry name" value="Kazal_1"/>
    <property type="match status" value="1"/>
</dbReference>
<evidence type="ECO:0000256" key="2">
    <source>
        <dbReference type="ARBA" id="ARBA00022525"/>
    </source>
</evidence>
<keyword evidence="8" id="KW-1185">Reference proteome</keyword>
<evidence type="ECO:0000313" key="7">
    <source>
        <dbReference type="EMBL" id="VEN60801.1"/>
    </source>
</evidence>
<proteinExistence type="predicted"/>
<dbReference type="InterPro" id="IPR039932">
    <property type="entry name" value="Spink4-like"/>
</dbReference>
<dbReference type="InterPro" id="IPR002350">
    <property type="entry name" value="Kazal_dom"/>
</dbReference>
<keyword evidence="5" id="KW-0732">Signal</keyword>
<dbReference type="CDD" id="cd00104">
    <property type="entry name" value="KAZAL_FS"/>
    <property type="match status" value="1"/>
</dbReference>
<dbReference type="PANTHER" id="PTHR21179:SF0">
    <property type="entry name" value="SERINE PROTEASE INHIBITOR KAZAL-TYPE 4"/>
    <property type="match status" value="1"/>
</dbReference>
<dbReference type="Gene3D" id="3.30.60.30">
    <property type="match status" value="1"/>
</dbReference>
<name>A0A653DKP8_CALMS</name>
<evidence type="ECO:0000259" key="6">
    <source>
        <dbReference type="PROSITE" id="PS51465"/>
    </source>
</evidence>
<protein>
    <recommendedName>
        <fullName evidence="6">Kazal-like domain-containing protein</fullName>
    </recommendedName>
</protein>
<dbReference type="GO" id="GO:0004867">
    <property type="term" value="F:serine-type endopeptidase inhibitor activity"/>
    <property type="evidence" value="ECO:0007669"/>
    <property type="project" value="InterPro"/>
</dbReference>
<dbReference type="Proteomes" id="UP000410492">
    <property type="component" value="Unassembled WGS sequence"/>
</dbReference>
<gene>
    <name evidence="7" type="ORF">CALMAC_LOCUS18380</name>
</gene>
<dbReference type="AlphaFoldDB" id="A0A653DKP8"/>
<feature type="chain" id="PRO_5024991973" description="Kazal-like domain-containing protein" evidence="5">
    <location>
        <begin position="22"/>
        <end position="234"/>
    </location>
</feature>
<dbReference type="GO" id="GO:0005576">
    <property type="term" value="C:extracellular region"/>
    <property type="evidence" value="ECO:0007669"/>
    <property type="project" value="UniProtKB-SubCell"/>
</dbReference>
<organism evidence="7 8">
    <name type="scientific">Callosobruchus maculatus</name>
    <name type="common">Southern cowpea weevil</name>
    <name type="synonym">Pulse bruchid</name>
    <dbReference type="NCBI Taxonomy" id="64391"/>
    <lineage>
        <taxon>Eukaryota</taxon>
        <taxon>Metazoa</taxon>
        <taxon>Ecdysozoa</taxon>
        <taxon>Arthropoda</taxon>
        <taxon>Hexapoda</taxon>
        <taxon>Insecta</taxon>
        <taxon>Pterygota</taxon>
        <taxon>Neoptera</taxon>
        <taxon>Endopterygota</taxon>
        <taxon>Coleoptera</taxon>
        <taxon>Polyphaga</taxon>
        <taxon>Cucujiformia</taxon>
        <taxon>Chrysomeloidea</taxon>
        <taxon>Chrysomelidae</taxon>
        <taxon>Bruchinae</taxon>
        <taxon>Bruchini</taxon>
        <taxon>Callosobruchus</taxon>
    </lineage>
</organism>
<feature type="domain" description="Kazal-like" evidence="6">
    <location>
        <begin position="180"/>
        <end position="233"/>
    </location>
</feature>
<evidence type="ECO:0000256" key="3">
    <source>
        <dbReference type="ARBA" id="ARBA00023157"/>
    </source>
</evidence>
<sequence length="234" mass="27001">MIWLLMTFSGIVYLQNFQCYAHYFVRPTEISNIRAGKAVNQPLVRKPRQNIFQDGSSSNDDKRILFPNDDNEGSYRFQNTGTAFQDNGRVPWNNAGRFESANQNPRPRNHWFQNVGSGFRDENLFLNDGSQHHDHHHRHEVEWLQNEGTNVQSQNNGDFFVLRPTTSSPRTTPIPIPGSATRRSTCEDQCQATMQYNPVCGTNSVTYTNIEWYKCARRCGKVFGIRMYTACPRN</sequence>
<evidence type="ECO:0000313" key="8">
    <source>
        <dbReference type="Proteomes" id="UP000410492"/>
    </source>
</evidence>
<dbReference type="PROSITE" id="PS51465">
    <property type="entry name" value="KAZAL_2"/>
    <property type="match status" value="1"/>
</dbReference>
<dbReference type="InterPro" id="IPR036058">
    <property type="entry name" value="Kazal_dom_sf"/>
</dbReference>
<evidence type="ECO:0000256" key="5">
    <source>
        <dbReference type="SAM" id="SignalP"/>
    </source>
</evidence>
<feature type="signal peptide" evidence="5">
    <location>
        <begin position="1"/>
        <end position="21"/>
    </location>
</feature>
<dbReference type="PANTHER" id="PTHR21179">
    <property type="entry name" value="SERINE-TYPE ENDOPEPTIDASE INHIBITOR"/>
    <property type="match status" value="1"/>
</dbReference>